<organism evidence="1">
    <name type="scientific">candidate division CPR3 bacterium</name>
    <dbReference type="NCBI Taxonomy" id="2268181"/>
    <lineage>
        <taxon>Bacteria</taxon>
        <taxon>Bacteria division CPR3</taxon>
    </lineage>
</organism>
<accession>A0A7V3J9S2</accession>
<proteinExistence type="predicted"/>
<sequence length="143" mass="16335">MIGLDFDGVINDFEQYLEKGGTVEEALSGEAFPEELKPMCEEVLDLLRSGLVSVIITNRDDLRPVREWISYWVPEAKDVEIESSAETGKGKICKDYNVLVFVDDDRKHIDDVEKFGVIGVYFDRKKYETPVAALLDYLFGRTF</sequence>
<protein>
    <recommendedName>
        <fullName evidence="2">HAD family hydrolase</fullName>
    </recommendedName>
</protein>
<dbReference type="AlphaFoldDB" id="A0A7V3J9S2"/>
<dbReference type="SUPFAM" id="SSF56784">
    <property type="entry name" value="HAD-like"/>
    <property type="match status" value="1"/>
</dbReference>
<evidence type="ECO:0008006" key="2">
    <source>
        <dbReference type="Google" id="ProtNLM"/>
    </source>
</evidence>
<dbReference type="EMBL" id="DTGG01000038">
    <property type="protein sequence ID" value="HFZ08738.1"/>
    <property type="molecule type" value="Genomic_DNA"/>
</dbReference>
<evidence type="ECO:0000313" key="1">
    <source>
        <dbReference type="EMBL" id="HFZ08738.1"/>
    </source>
</evidence>
<reference evidence="1" key="1">
    <citation type="journal article" date="2020" name="mSystems">
        <title>Genome- and Community-Level Interaction Insights into Carbon Utilization and Element Cycling Functions of Hydrothermarchaeota in Hydrothermal Sediment.</title>
        <authorList>
            <person name="Zhou Z."/>
            <person name="Liu Y."/>
            <person name="Xu W."/>
            <person name="Pan J."/>
            <person name="Luo Z.H."/>
            <person name="Li M."/>
        </authorList>
    </citation>
    <scope>NUCLEOTIDE SEQUENCE [LARGE SCALE GENOMIC DNA]</scope>
    <source>
        <strain evidence="1">SpSt-757</strain>
    </source>
</reference>
<name>A0A7V3J9S2_UNCC3</name>
<comment type="caution">
    <text evidence="1">The sequence shown here is derived from an EMBL/GenBank/DDBJ whole genome shotgun (WGS) entry which is preliminary data.</text>
</comment>
<gene>
    <name evidence="1" type="ORF">ENV41_01210</name>
</gene>
<dbReference type="InterPro" id="IPR036412">
    <property type="entry name" value="HAD-like_sf"/>
</dbReference>